<evidence type="ECO:0000313" key="2">
    <source>
        <dbReference type="Proteomes" id="UP000199542"/>
    </source>
</evidence>
<dbReference type="Pfam" id="PF02586">
    <property type="entry name" value="SRAP"/>
    <property type="match status" value="1"/>
</dbReference>
<organism evidence="1 2">
    <name type="scientific">Rhizobium mongolense subsp. loessense</name>
    <dbReference type="NCBI Taxonomy" id="158890"/>
    <lineage>
        <taxon>Bacteria</taxon>
        <taxon>Pseudomonadati</taxon>
        <taxon>Pseudomonadota</taxon>
        <taxon>Alphaproteobacteria</taxon>
        <taxon>Hyphomicrobiales</taxon>
        <taxon>Rhizobiaceae</taxon>
        <taxon>Rhizobium/Agrobacterium group</taxon>
        <taxon>Rhizobium</taxon>
    </lineage>
</organism>
<evidence type="ECO:0000313" key="1">
    <source>
        <dbReference type="EMBL" id="SCW47457.1"/>
    </source>
</evidence>
<dbReference type="AlphaFoldDB" id="A0A1G4QSN6"/>
<gene>
    <name evidence="1" type="ORF">SAMN02927900_01794</name>
</gene>
<proteinExistence type="predicted"/>
<dbReference type="Gene3D" id="3.90.1680.10">
    <property type="entry name" value="SOS response associated peptidase-like"/>
    <property type="match status" value="1"/>
</dbReference>
<dbReference type="Proteomes" id="UP000199542">
    <property type="component" value="Unassembled WGS sequence"/>
</dbReference>
<dbReference type="InterPro" id="IPR036590">
    <property type="entry name" value="SRAP-like"/>
</dbReference>
<sequence length="183" mass="20001">MMQLSRARTTGSPIRARFRADDIRFGDTGLVMRTRKSVVSLSPMKDGLRPPSISGLRGRYLRDSKRCLVPASAFFELRARTIVTPHRSTLVGAPFMAIGSLWRESEENHPASCTMLTTEPDPGFCPILARQIVVLEPQSGGTGWSSQPEAGLLRPRPKAASESPVLNFCCPVIGRNPLVTVAK</sequence>
<dbReference type="GO" id="GO:0106300">
    <property type="term" value="P:protein-DNA covalent cross-linking repair"/>
    <property type="evidence" value="ECO:0007669"/>
    <property type="project" value="InterPro"/>
</dbReference>
<name>A0A1G4QSN6_9HYPH</name>
<protein>
    <submittedName>
        <fullName evidence="1">SOS response associated peptidase (SRAP)</fullName>
    </submittedName>
</protein>
<dbReference type="EMBL" id="FMTM01000002">
    <property type="protein sequence ID" value="SCW47457.1"/>
    <property type="molecule type" value="Genomic_DNA"/>
</dbReference>
<dbReference type="GO" id="GO:0003697">
    <property type="term" value="F:single-stranded DNA binding"/>
    <property type="evidence" value="ECO:0007669"/>
    <property type="project" value="InterPro"/>
</dbReference>
<reference evidence="1 2" key="1">
    <citation type="submission" date="2016-10" db="EMBL/GenBank/DDBJ databases">
        <authorList>
            <person name="de Groot N.N."/>
        </authorList>
    </citation>
    <scope>NUCLEOTIDE SEQUENCE [LARGE SCALE GENOMIC DNA]</scope>
    <source>
        <strain evidence="1 2">CGMCC 1.3401</strain>
    </source>
</reference>
<accession>A0A1G4QSN6</accession>
<dbReference type="SUPFAM" id="SSF143081">
    <property type="entry name" value="BB1717-like"/>
    <property type="match status" value="1"/>
</dbReference>
<dbReference type="InterPro" id="IPR003738">
    <property type="entry name" value="SRAP"/>
</dbReference>